<dbReference type="GO" id="GO:0022857">
    <property type="term" value="F:transmembrane transporter activity"/>
    <property type="evidence" value="ECO:0007669"/>
    <property type="project" value="InterPro"/>
</dbReference>
<dbReference type="PIRSF" id="PIRSF006060">
    <property type="entry name" value="AA_transporter"/>
    <property type="match status" value="1"/>
</dbReference>
<evidence type="ECO:0000256" key="4">
    <source>
        <dbReference type="ARBA" id="ARBA00022989"/>
    </source>
</evidence>
<evidence type="ECO:0000313" key="7">
    <source>
        <dbReference type="EMBL" id="KAH3688981.1"/>
    </source>
</evidence>
<dbReference type="OrthoDB" id="4476201at2759"/>
<evidence type="ECO:0000313" key="8">
    <source>
        <dbReference type="Proteomes" id="UP000774326"/>
    </source>
</evidence>
<dbReference type="Gene3D" id="1.20.1740.10">
    <property type="entry name" value="Amino acid/polyamine transporter I"/>
    <property type="match status" value="1"/>
</dbReference>
<feature type="transmembrane region" description="Helical" evidence="6">
    <location>
        <begin position="413"/>
        <end position="430"/>
    </location>
</feature>
<comment type="caution">
    <text evidence="7">The sequence shown here is derived from an EMBL/GenBank/DDBJ whole genome shotgun (WGS) entry which is preliminary data.</text>
</comment>
<dbReference type="PANTHER" id="PTHR45649">
    <property type="entry name" value="AMINO-ACID PERMEASE BAT1"/>
    <property type="match status" value="1"/>
</dbReference>
<dbReference type="AlphaFoldDB" id="A0A9P8TSC2"/>
<protein>
    <recommendedName>
        <fullName evidence="9">GABA-specific permease</fullName>
    </recommendedName>
</protein>
<dbReference type="GO" id="GO:0016020">
    <property type="term" value="C:membrane"/>
    <property type="evidence" value="ECO:0007669"/>
    <property type="project" value="UniProtKB-SubCell"/>
</dbReference>
<feature type="transmembrane region" description="Helical" evidence="6">
    <location>
        <begin position="436"/>
        <end position="455"/>
    </location>
</feature>
<evidence type="ECO:0000256" key="1">
    <source>
        <dbReference type="ARBA" id="ARBA00004141"/>
    </source>
</evidence>
<keyword evidence="4 6" id="KW-1133">Transmembrane helix</keyword>
<comment type="subcellular location">
    <subcellularLocation>
        <location evidence="1">Membrane</location>
        <topology evidence="1">Multi-pass membrane protein</topology>
    </subcellularLocation>
</comment>
<feature type="transmembrane region" description="Helical" evidence="6">
    <location>
        <begin position="225"/>
        <end position="248"/>
    </location>
</feature>
<feature type="transmembrane region" description="Helical" evidence="6">
    <location>
        <begin position="467"/>
        <end position="489"/>
    </location>
</feature>
<feature type="transmembrane region" description="Helical" evidence="6">
    <location>
        <begin position="509"/>
        <end position="528"/>
    </location>
</feature>
<sequence>MTQPEPDQVKLSTVLSQEQIHQIRSVRSIVSNTGAGIVPDINAKKATNAEELLAEIGYKQELNRTISGMGCFGIAFSIMGLLPSIITLMSVGLAGNGPVSLLWGWFISGFLILVLIGVPMAEMASALPTSGGLYYWTHYFAPPSMKIQLSFFIGICNTFALAGGVCSISYGFAKQVLSAVYISKDGDFEITNGKIYGVLVGAIVFALLLCCLSSKNCSRLQATSIVANNLLVVIFFVALPIGTARTVGFNDAKFIFGEVENLSSWTPGWAFFQFGFMTACWTIGGFDSCVHMSEEVKNPSKNVPIGILGAITSCWLLGFFILIVINACIGPDIVAVLDTPSGQPLTQMFYNSLGKKWAIAFISLSAFCQFLMAASIVTAISRQAWAFARDNGLPFSRYFKVVNKTLAVPLRSLFFVCALSAVIALLVLIGSEAANALFSIGIIGNYISWCTPQILRITSGRDIFRPGVFYLGKTLSNTLVIIGTAFQLFVIVICCMPDDTTVTPQTMNYSVVLNSGALAFAFLYYYLYKKGKYLGPKSNLTDEEYIDAVSVKDSELENVNIDSVMMEEKTENKMSDE</sequence>
<dbReference type="Pfam" id="PF13520">
    <property type="entry name" value="AA_permease_2"/>
    <property type="match status" value="1"/>
</dbReference>
<keyword evidence="2" id="KW-0813">Transport</keyword>
<feature type="transmembrane region" description="Helical" evidence="6">
    <location>
        <begin position="307"/>
        <end position="337"/>
    </location>
</feature>
<organism evidence="7 8">
    <name type="scientific">Wickerhamomyces pijperi</name>
    <name type="common">Yeast</name>
    <name type="synonym">Pichia pijperi</name>
    <dbReference type="NCBI Taxonomy" id="599730"/>
    <lineage>
        <taxon>Eukaryota</taxon>
        <taxon>Fungi</taxon>
        <taxon>Dikarya</taxon>
        <taxon>Ascomycota</taxon>
        <taxon>Saccharomycotina</taxon>
        <taxon>Saccharomycetes</taxon>
        <taxon>Phaffomycetales</taxon>
        <taxon>Wickerhamomycetaceae</taxon>
        <taxon>Wickerhamomyces</taxon>
    </lineage>
</organism>
<dbReference type="InterPro" id="IPR002293">
    <property type="entry name" value="AA/rel_permease1"/>
</dbReference>
<dbReference type="EMBL" id="JAEUBG010000019">
    <property type="protein sequence ID" value="KAH3688981.1"/>
    <property type="molecule type" value="Genomic_DNA"/>
</dbReference>
<dbReference type="PANTHER" id="PTHR45649:SF6">
    <property type="entry name" value="GABA-SPECIFIC PERMEASE"/>
    <property type="match status" value="1"/>
</dbReference>
<evidence type="ECO:0000256" key="6">
    <source>
        <dbReference type="SAM" id="Phobius"/>
    </source>
</evidence>
<evidence type="ECO:0008006" key="9">
    <source>
        <dbReference type="Google" id="ProtNLM"/>
    </source>
</evidence>
<feature type="transmembrane region" description="Helical" evidence="6">
    <location>
        <begin position="193"/>
        <end position="213"/>
    </location>
</feature>
<feature type="transmembrane region" description="Helical" evidence="6">
    <location>
        <begin position="268"/>
        <end position="286"/>
    </location>
</feature>
<feature type="transmembrane region" description="Helical" evidence="6">
    <location>
        <begin position="357"/>
        <end position="380"/>
    </location>
</feature>
<feature type="transmembrane region" description="Helical" evidence="6">
    <location>
        <begin position="69"/>
        <end position="95"/>
    </location>
</feature>
<evidence type="ECO:0000256" key="3">
    <source>
        <dbReference type="ARBA" id="ARBA00022692"/>
    </source>
</evidence>
<reference evidence="7" key="2">
    <citation type="submission" date="2021-01" db="EMBL/GenBank/DDBJ databases">
        <authorList>
            <person name="Schikora-Tamarit M.A."/>
        </authorList>
    </citation>
    <scope>NUCLEOTIDE SEQUENCE</scope>
    <source>
        <strain evidence="7">CBS2887</strain>
    </source>
</reference>
<keyword evidence="5 6" id="KW-0472">Membrane</keyword>
<gene>
    <name evidence="7" type="ORF">WICPIJ_000040</name>
</gene>
<evidence type="ECO:0000256" key="5">
    <source>
        <dbReference type="ARBA" id="ARBA00023136"/>
    </source>
</evidence>
<feature type="transmembrane region" description="Helical" evidence="6">
    <location>
        <begin position="101"/>
        <end position="121"/>
    </location>
</feature>
<accession>A0A9P8TSC2</accession>
<feature type="transmembrane region" description="Helical" evidence="6">
    <location>
        <begin position="149"/>
        <end position="173"/>
    </location>
</feature>
<reference evidence="7" key="1">
    <citation type="journal article" date="2021" name="Open Biol.">
        <title>Shared evolutionary footprints suggest mitochondrial oxidative damage underlies multiple complex I losses in fungi.</title>
        <authorList>
            <person name="Schikora-Tamarit M.A."/>
            <person name="Marcet-Houben M."/>
            <person name="Nosek J."/>
            <person name="Gabaldon T."/>
        </authorList>
    </citation>
    <scope>NUCLEOTIDE SEQUENCE</scope>
    <source>
        <strain evidence="7">CBS2887</strain>
    </source>
</reference>
<evidence type="ECO:0000256" key="2">
    <source>
        <dbReference type="ARBA" id="ARBA00022448"/>
    </source>
</evidence>
<name>A0A9P8TSC2_WICPI</name>
<dbReference type="Proteomes" id="UP000774326">
    <property type="component" value="Unassembled WGS sequence"/>
</dbReference>
<keyword evidence="3 6" id="KW-0812">Transmembrane</keyword>
<keyword evidence="8" id="KW-1185">Reference proteome</keyword>
<proteinExistence type="predicted"/>